<evidence type="ECO:0000313" key="2">
    <source>
        <dbReference type="EMBL" id="ALC48956.1"/>
    </source>
</evidence>
<dbReference type="STRING" id="30019.A0A0M5J131"/>
<feature type="region of interest" description="Disordered" evidence="1">
    <location>
        <begin position="164"/>
        <end position="197"/>
    </location>
</feature>
<evidence type="ECO:0000256" key="1">
    <source>
        <dbReference type="SAM" id="MobiDB-lite"/>
    </source>
</evidence>
<dbReference type="Proteomes" id="UP000494163">
    <property type="component" value="Chromosome X"/>
</dbReference>
<evidence type="ECO:0000313" key="3">
    <source>
        <dbReference type="Proteomes" id="UP000494163"/>
    </source>
</evidence>
<feature type="region of interest" description="Disordered" evidence="1">
    <location>
        <begin position="253"/>
        <end position="298"/>
    </location>
</feature>
<dbReference type="EMBL" id="CP012528">
    <property type="protein sequence ID" value="ALC48956.1"/>
    <property type="molecule type" value="Genomic_DNA"/>
</dbReference>
<dbReference type="OrthoDB" id="7861173at2759"/>
<feature type="compositionally biased region" description="Basic residues" evidence="1">
    <location>
        <begin position="283"/>
        <end position="298"/>
    </location>
</feature>
<sequence>MRNMEQTELPDCQKAPRDKRVNLIAAMSQFKPKTASAIQFYNYVREFCIIHNCSIDDAMESAPASWEQLSEQQRDLYNSEVHAALPIPVPRHLLYRALQMERAGRWTISSATAAGGGSTVYSMESYSPPLKPTRLQARLQAQKPRYDNLADACRLDSLRSLRLPTRQQSPQSSQQQQRGARAAQLGERGGDGSISITRILSDESVKRMAARRRVKATSEAVSVQRLNGTIASNQKQPAAEAAPELLTAVQQCGKPLQERGSKRKHISKKQSPGLSAKLEPKRQHPKNKYSNKHMAIRS</sequence>
<organism evidence="2 3">
    <name type="scientific">Drosophila busckii</name>
    <name type="common">Fruit fly</name>
    <dbReference type="NCBI Taxonomy" id="30019"/>
    <lineage>
        <taxon>Eukaryota</taxon>
        <taxon>Metazoa</taxon>
        <taxon>Ecdysozoa</taxon>
        <taxon>Arthropoda</taxon>
        <taxon>Hexapoda</taxon>
        <taxon>Insecta</taxon>
        <taxon>Pterygota</taxon>
        <taxon>Neoptera</taxon>
        <taxon>Endopterygota</taxon>
        <taxon>Diptera</taxon>
        <taxon>Brachycera</taxon>
        <taxon>Muscomorpha</taxon>
        <taxon>Ephydroidea</taxon>
        <taxon>Drosophilidae</taxon>
        <taxon>Drosophila</taxon>
    </lineage>
</organism>
<protein>
    <submittedName>
        <fullName evidence="2">CG11068</fullName>
    </submittedName>
</protein>
<name>A0A0M5J131_DROBS</name>
<accession>A0A0M5J131</accession>
<dbReference type="AlphaFoldDB" id="A0A0M5J131"/>
<reference evidence="2 3" key="1">
    <citation type="submission" date="2015-08" db="EMBL/GenBank/DDBJ databases">
        <title>Ancestral chromatin configuration constrains chromatin evolution on differentiating sex chromosomes in Drosophila.</title>
        <authorList>
            <person name="Zhou Q."/>
            <person name="Bachtrog D."/>
        </authorList>
    </citation>
    <scope>NUCLEOTIDE SEQUENCE [LARGE SCALE GENOMIC DNA]</scope>
    <source>
        <tissue evidence="2">Whole larvae</tissue>
    </source>
</reference>
<keyword evidence="3" id="KW-1185">Reference proteome</keyword>
<feature type="compositionally biased region" description="Low complexity" evidence="1">
    <location>
        <begin position="166"/>
        <end position="184"/>
    </location>
</feature>
<proteinExistence type="predicted"/>
<gene>
    <name evidence="2" type="ORF">Dbus_chrXg812</name>
</gene>